<dbReference type="EMBL" id="JAXCLA010000006">
    <property type="protein sequence ID" value="MDY0746796.1"/>
    <property type="molecule type" value="Genomic_DNA"/>
</dbReference>
<reference evidence="2 3" key="1">
    <citation type="submission" date="2023-11" db="EMBL/GenBank/DDBJ databases">
        <title>Paucibacter sp. nov., isolated from fresh soil in Korea.</title>
        <authorList>
            <person name="Le N.T.T."/>
        </authorList>
    </citation>
    <scope>NUCLEOTIDE SEQUENCE [LARGE SCALE GENOMIC DNA]</scope>
    <source>
        <strain evidence="2 3">R3-3</strain>
    </source>
</reference>
<evidence type="ECO:0000313" key="2">
    <source>
        <dbReference type="EMBL" id="MDY0746796.1"/>
    </source>
</evidence>
<feature type="chain" id="PRO_5047063013" description="Tetratricopeptide repeat protein" evidence="1">
    <location>
        <begin position="21"/>
        <end position="417"/>
    </location>
</feature>
<accession>A0ABU5DKH7</accession>
<keyword evidence="3" id="KW-1185">Reference proteome</keyword>
<feature type="signal peptide" evidence="1">
    <location>
        <begin position="1"/>
        <end position="20"/>
    </location>
</feature>
<keyword evidence="1" id="KW-0732">Signal</keyword>
<dbReference type="RefSeq" id="WP_320424753.1">
    <property type="nucleotide sequence ID" value="NZ_JAXCLA010000006.1"/>
</dbReference>
<evidence type="ECO:0000313" key="3">
    <source>
        <dbReference type="Proteomes" id="UP001285263"/>
    </source>
</evidence>
<evidence type="ECO:0000256" key="1">
    <source>
        <dbReference type="SAM" id="SignalP"/>
    </source>
</evidence>
<proteinExistence type="predicted"/>
<protein>
    <recommendedName>
        <fullName evidence="4">Tetratricopeptide repeat protein</fullName>
    </recommendedName>
</protein>
<gene>
    <name evidence="2" type="ORF">SNE35_19955</name>
</gene>
<evidence type="ECO:0008006" key="4">
    <source>
        <dbReference type="Google" id="ProtNLM"/>
    </source>
</evidence>
<comment type="caution">
    <text evidence="2">The sequence shown here is derived from an EMBL/GenBank/DDBJ whole genome shotgun (WGS) entry which is preliminary data.</text>
</comment>
<dbReference type="Proteomes" id="UP001285263">
    <property type="component" value="Unassembled WGS sequence"/>
</dbReference>
<name>A0ABU5DKH7_9BURK</name>
<sequence length="417" mass="43966">MKLKKTLAGAAIGAAAFVLGVAPNGEVGFTQAQAQADTVRPEVGKHLKDAQTLFKAGKYKEALAKVRDAEGVSGRTAAENNAIEGMRVAAASGAGDADQMVKGFEALSASGKLNAADKLRMEESIAGTYLRNKDNAKALVWAQRYFKEGGTSASMKQVLTSAQYLSGDMTAVIRDTQDEIAADEKAGRAPSKDKLNLLLGAAQKKGDSAAEGVAMEKLLNYYPSKELWAQVLGTLPQKKSFSDRFTLDLYRLKLATGNMKDANDYMEMAQLAAQAGYPDEGKLVVDKGIAAGVLGQGAEGARHKRLADLMTKKIAEAKAAQPEAEKAANDARSGDALVQLGLAAAFRGDAAKGAKMIQAGIDKDQLKRPDDAKLYLGLALNMAGDTAKAQAAWRGVKGSDGAADIARIWIVQSRSKK</sequence>
<organism evidence="2 3">
    <name type="scientific">Roseateles agri</name>
    <dbReference type="NCBI Taxonomy" id="3098619"/>
    <lineage>
        <taxon>Bacteria</taxon>
        <taxon>Pseudomonadati</taxon>
        <taxon>Pseudomonadota</taxon>
        <taxon>Betaproteobacteria</taxon>
        <taxon>Burkholderiales</taxon>
        <taxon>Sphaerotilaceae</taxon>
        <taxon>Roseateles</taxon>
    </lineage>
</organism>